<dbReference type="Proteomes" id="UP000008388">
    <property type="component" value="Segment"/>
</dbReference>
<accession>F8SJX8</accession>
<protein>
    <submittedName>
        <fullName evidence="1">Virion structural protein</fullName>
    </submittedName>
</protein>
<dbReference type="RefSeq" id="YP_009217181.1">
    <property type="nucleotide sequence ID" value="NC_028999.1"/>
</dbReference>
<dbReference type="Pfam" id="PF12699">
    <property type="entry name" value="phiKZ_IP"/>
    <property type="match status" value="1"/>
</dbReference>
<proteinExistence type="predicted"/>
<keyword evidence="2" id="KW-1185">Reference proteome</keyword>
<sequence>MSIELDLDTPIIKQPIAEPDYNNVTAEKLSELMETSPEIAAKIIELMGSNEAYAEYKHALRQTLSLDVSTEDFKEEFAKLLDRILAFLKAMAKDLFDGTAGMALTMERIMLRADRLQTDARSVARRDKATTFKINTRIQNLCVRYRPITEVQGLFSALRNLDIVARTYYEFQNSQMLSASLRIPNVINNEGELANVIETIMSVNPVGMAANNQLFRHSGYRHESIHLLGNRQLVVVDKRPDGGQVDRLLGIEVKLDDSERDPLPLPEEITFQRFSTSIEVSLLRQVVKTAEMLNRANNLSTRHRRRDRINQLTAIVNKVRDNLQTDQLRDVSEDSYRLFVRVIEAYIDWLANPYLGFMALCARDLTAILNVCEANI</sequence>
<dbReference type="InterPro" id="IPR024413">
    <property type="entry name" value="Phage_phiKZ_Orf92_int-head"/>
</dbReference>
<organismHost>
    <name type="scientific">Pseudomonas aeruginosa</name>
    <dbReference type="NCBI Taxonomy" id="287"/>
</organismHost>
<evidence type="ECO:0000313" key="1">
    <source>
        <dbReference type="EMBL" id="AEH03525.1"/>
    </source>
</evidence>
<name>F8SJX8_BPPA3</name>
<reference evidence="1 2" key="1">
    <citation type="journal article" date="2011" name="Microbiology">
        <title>The Pseudomonas aeruginosa generalized transducing phage phiPA3 is a new member of the phiKZ-like group of 'jumbo' phages, and infects model laboratory strains and clinical isolates from cystic fibrosis patients.</title>
        <authorList>
            <person name="Monson R."/>
            <person name="Foulds I."/>
            <person name="Foweraker J."/>
            <person name="Welch M."/>
            <person name="Salmond G.P."/>
        </authorList>
    </citation>
    <scope>NUCLEOTIDE SEQUENCE [LARGE SCALE GENOMIC DNA]</scope>
</reference>
<evidence type="ECO:0000313" key="2">
    <source>
        <dbReference type="Proteomes" id="UP000008388"/>
    </source>
</evidence>
<dbReference type="OrthoDB" id="22289at10239"/>
<organism evidence="1 2">
    <name type="scientific">Pseudomonas phage PhiPA3</name>
    <name type="common">Pseudomonas aeruginosa phage PhiPA3</name>
    <dbReference type="NCBI Taxonomy" id="998086"/>
    <lineage>
        <taxon>Viruses</taxon>
        <taxon>Duplodnaviria</taxon>
        <taxon>Heunggongvirae</taxon>
        <taxon>Uroviricota</taxon>
        <taxon>Caudoviricetes</taxon>
        <taxon>Chimalliviridae</taxon>
        <taxon>Miltoncavirus</taxon>
        <taxon>Miltoncavirus PhiPA3</taxon>
    </lineage>
</organism>
<dbReference type="GeneID" id="26643630"/>
<gene>
    <name evidence="1" type="primary">101</name>
</gene>
<dbReference type="KEGG" id="vg:26643630"/>
<dbReference type="EMBL" id="HQ630627">
    <property type="protein sequence ID" value="AEH03525.1"/>
    <property type="molecule type" value="Genomic_DNA"/>
</dbReference>